<feature type="binding site" evidence="9">
    <location>
        <position position="299"/>
    </location>
    <ligand>
        <name>K(+)</name>
        <dbReference type="ChEBI" id="CHEBI:29103"/>
    </ligand>
</feature>
<dbReference type="AlphaFoldDB" id="A0AAE4R3H2"/>
<feature type="binding site" evidence="9">
    <location>
        <begin position="231"/>
        <end position="236"/>
    </location>
    <ligand>
        <name>ATP</name>
        <dbReference type="ChEBI" id="CHEBI:30616"/>
    </ligand>
</feature>
<evidence type="ECO:0000256" key="1">
    <source>
        <dbReference type="ARBA" id="ARBA00022679"/>
    </source>
</evidence>
<comment type="cofactor">
    <cofactor evidence="9">
        <name>Mg(2+)</name>
        <dbReference type="ChEBI" id="CHEBI:18420"/>
    </cofactor>
    <text evidence="9">Requires a divalent cation, most likely magnesium in vivo, as an electrophilic catalyst to aid phosphoryl group transfer. It is the chelate of the metal and the nucleotide that is the actual substrate.</text>
</comment>
<keyword evidence="7 9" id="KW-0630">Potassium</keyword>
<keyword evidence="9" id="KW-0963">Cytoplasm</keyword>
<dbReference type="GO" id="GO:0005524">
    <property type="term" value="F:ATP binding"/>
    <property type="evidence" value="ECO:0007669"/>
    <property type="project" value="UniProtKB-UniRule"/>
</dbReference>
<dbReference type="InterPro" id="IPR011611">
    <property type="entry name" value="PfkB_dom"/>
</dbReference>
<feature type="domain" description="Carbohydrate kinase PfkB" evidence="10">
    <location>
        <begin position="8"/>
        <end position="306"/>
    </location>
</feature>
<keyword evidence="5 9" id="KW-0067">ATP-binding</keyword>
<comment type="activity regulation">
    <text evidence="9">Activated by a monovalent cation that binds near, but not in, the active site. The most likely occupant of the site in vivo is potassium. Ion binding induces a conformational change that may alter substrate affinity.</text>
</comment>
<name>A0AAE4R3H2_9ACTN</name>
<feature type="binding site" evidence="9">
    <location>
        <begin position="16"/>
        <end position="18"/>
    </location>
    <ligand>
        <name>substrate</name>
    </ligand>
</feature>
<comment type="subcellular location">
    <subcellularLocation>
        <location evidence="9">Cytoplasm</location>
    </subcellularLocation>
</comment>
<evidence type="ECO:0000256" key="2">
    <source>
        <dbReference type="ARBA" id="ARBA00022723"/>
    </source>
</evidence>
<dbReference type="GO" id="GO:0005829">
    <property type="term" value="C:cytosol"/>
    <property type="evidence" value="ECO:0007669"/>
    <property type="project" value="TreeGrafter"/>
</dbReference>
<organism evidence="12 14">
    <name type="scientific">Gordonia amicalis</name>
    <dbReference type="NCBI Taxonomy" id="89053"/>
    <lineage>
        <taxon>Bacteria</taxon>
        <taxon>Bacillati</taxon>
        <taxon>Actinomycetota</taxon>
        <taxon>Actinomycetes</taxon>
        <taxon>Mycobacteriales</taxon>
        <taxon>Gordoniaceae</taxon>
        <taxon>Gordonia</taxon>
    </lineage>
</organism>
<gene>
    <name evidence="9" type="primary">rbsK</name>
    <name evidence="11" type="ORF">R3P94_10615</name>
    <name evidence="12" type="ORF">R3Q15_05780</name>
</gene>
<evidence type="ECO:0000256" key="6">
    <source>
        <dbReference type="ARBA" id="ARBA00022842"/>
    </source>
</evidence>
<feature type="binding site" evidence="9">
    <location>
        <begin position="44"/>
        <end position="48"/>
    </location>
    <ligand>
        <name>substrate</name>
    </ligand>
</feature>
<comment type="caution">
    <text evidence="9">Lacks conserved residue(s) required for the propagation of feature annotation.</text>
</comment>
<dbReference type="PANTHER" id="PTHR10584:SF166">
    <property type="entry name" value="RIBOKINASE"/>
    <property type="match status" value="1"/>
</dbReference>
<comment type="pathway">
    <text evidence="9">Carbohydrate metabolism; D-ribose degradation; D-ribose 5-phosphate from beta-D-ribopyranose: step 2/2.</text>
</comment>
<evidence type="ECO:0000313" key="11">
    <source>
        <dbReference type="EMBL" id="MDV6307763.1"/>
    </source>
</evidence>
<dbReference type="Gene3D" id="3.40.1190.20">
    <property type="match status" value="1"/>
</dbReference>
<feature type="binding site" evidence="9">
    <location>
        <position position="260"/>
    </location>
    <ligand>
        <name>K(+)</name>
        <dbReference type="ChEBI" id="CHEBI:29103"/>
    </ligand>
</feature>
<feature type="binding site" evidence="9">
    <location>
        <position position="264"/>
    </location>
    <ligand>
        <name>substrate</name>
    </ligand>
</feature>
<protein>
    <recommendedName>
        <fullName evidence="9">Ribokinase</fullName>
        <shortName evidence="9">RK</shortName>
        <ecNumber evidence="9">2.7.1.15</ecNumber>
    </recommendedName>
</protein>
<feature type="binding site" evidence="9">
    <location>
        <begin position="263"/>
        <end position="264"/>
    </location>
    <ligand>
        <name>ATP</name>
        <dbReference type="ChEBI" id="CHEBI:30616"/>
    </ligand>
</feature>
<evidence type="ECO:0000256" key="3">
    <source>
        <dbReference type="ARBA" id="ARBA00022741"/>
    </source>
</evidence>
<feature type="binding site" evidence="9">
    <location>
        <position position="191"/>
    </location>
    <ligand>
        <name>ATP</name>
        <dbReference type="ChEBI" id="CHEBI:30616"/>
    </ligand>
</feature>
<dbReference type="InterPro" id="IPR002139">
    <property type="entry name" value="Ribo/fructo_kinase"/>
</dbReference>
<comment type="similarity">
    <text evidence="9">Belongs to the carbohydrate kinase PfkB family. Ribokinase subfamily.</text>
</comment>
<feature type="binding site" evidence="9">
    <location>
        <position position="294"/>
    </location>
    <ligand>
        <name>K(+)</name>
        <dbReference type="ChEBI" id="CHEBI:29103"/>
    </ligand>
</feature>
<dbReference type="GO" id="GO:0004747">
    <property type="term" value="F:ribokinase activity"/>
    <property type="evidence" value="ECO:0007669"/>
    <property type="project" value="UniProtKB-UniRule"/>
</dbReference>
<evidence type="ECO:0000256" key="7">
    <source>
        <dbReference type="ARBA" id="ARBA00022958"/>
    </source>
</evidence>
<proteinExistence type="inferred from homology"/>
<keyword evidence="13" id="KW-1185">Reference proteome</keyword>
<evidence type="ECO:0000259" key="10">
    <source>
        <dbReference type="Pfam" id="PF00294"/>
    </source>
</evidence>
<dbReference type="GO" id="GO:0046872">
    <property type="term" value="F:metal ion binding"/>
    <property type="evidence" value="ECO:0007669"/>
    <property type="project" value="UniProtKB-KW"/>
</dbReference>
<evidence type="ECO:0000256" key="9">
    <source>
        <dbReference type="HAMAP-Rule" id="MF_01987"/>
    </source>
</evidence>
<feature type="binding site" evidence="9">
    <location>
        <position position="297"/>
    </location>
    <ligand>
        <name>K(+)</name>
        <dbReference type="ChEBI" id="CHEBI:29103"/>
    </ligand>
</feature>
<keyword evidence="2 9" id="KW-0479">Metal-binding</keyword>
<comment type="function">
    <text evidence="9">Catalyzes the phosphorylation of ribose at O-5 in a reaction requiring ATP and magnesium. The resulting D-ribose-5-phosphate can then be used either for sythesis of nucleotides, histidine, and tryptophan, or as a component of the pentose phosphate pathway.</text>
</comment>
<evidence type="ECO:0000313" key="13">
    <source>
        <dbReference type="Proteomes" id="UP001185779"/>
    </source>
</evidence>
<keyword evidence="3 9" id="KW-0547">Nucleotide-binding</keyword>
<dbReference type="HAMAP" id="MF_01987">
    <property type="entry name" value="Ribokinase"/>
    <property type="match status" value="1"/>
</dbReference>
<reference evidence="12 13" key="1">
    <citation type="submission" date="2023-10" db="EMBL/GenBank/DDBJ databases">
        <title>Development of a sustainable strategy for remediation of hydrocarbon-contaminated territories based on the waste exchange concept.</title>
        <authorList>
            <person name="Krivoruchko A."/>
        </authorList>
    </citation>
    <scope>NUCLEOTIDE SEQUENCE</scope>
    <source>
        <strain evidence="11 13">IEGM 1266</strain>
        <strain evidence="12">IEGM 1279</strain>
    </source>
</reference>
<keyword evidence="4 9" id="KW-0418">Kinase</keyword>
<dbReference type="GeneID" id="77169968"/>
<feature type="binding site" evidence="9">
    <location>
        <position position="147"/>
    </location>
    <ligand>
        <name>substrate</name>
    </ligand>
</feature>
<dbReference type="Proteomes" id="UP001185779">
    <property type="component" value="Unassembled WGS sequence"/>
</dbReference>
<keyword evidence="1 9" id="KW-0808">Transferase</keyword>
<feature type="active site" description="Proton acceptor" evidence="9">
    <location>
        <position position="264"/>
    </location>
</feature>
<keyword evidence="6 9" id="KW-0460">Magnesium</keyword>
<dbReference type="Pfam" id="PF00294">
    <property type="entry name" value="PfkB"/>
    <property type="match status" value="1"/>
</dbReference>
<dbReference type="PRINTS" id="PR00990">
    <property type="entry name" value="RIBOKINASE"/>
</dbReference>
<dbReference type="EC" id="2.7.1.15" evidence="9"/>
<evidence type="ECO:0000256" key="8">
    <source>
        <dbReference type="ARBA" id="ARBA00023277"/>
    </source>
</evidence>
<dbReference type="EMBL" id="JAWLKI010000010">
    <property type="protein sequence ID" value="MDV6307763.1"/>
    <property type="molecule type" value="Genomic_DNA"/>
</dbReference>
<accession>A0AAE4R3H2</accession>
<comment type="catalytic activity">
    <reaction evidence="9">
        <text>D-ribose + ATP = D-ribose 5-phosphate + ADP + H(+)</text>
        <dbReference type="Rhea" id="RHEA:13697"/>
        <dbReference type="ChEBI" id="CHEBI:15378"/>
        <dbReference type="ChEBI" id="CHEBI:30616"/>
        <dbReference type="ChEBI" id="CHEBI:47013"/>
        <dbReference type="ChEBI" id="CHEBI:78346"/>
        <dbReference type="ChEBI" id="CHEBI:456216"/>
        <dbReference type="EC" id="2.7.1.15"/>
    </reaction>
</comment>
<dbReference type="EMBL" id="JAWLKH010000004">
    <property type="protein sequence ID" value="MDV6311407.1"/>
    <property type="molecule type" value="Genomic_DNA"/>
</dbReference>
<evidence type="ECO:0000313" key="14">
    <source>
        <dbReference type="Proteomes" id="UP001185922"/>
    </source>
</evidence>
<keyword evidence="8 9" id="KW-0119">Carbohydrate metabolism</keyword>
<sequence>MTDADTGKVLVVGAVNVDLVVGADRLPGPGETVVGPDVARHGGGKGANAAVAAARSGAAVRYCGAVGDDEMGAGALAELADEGVDITEVTRVAGVATGAALIVVDPSGENQIAVGSGANARVDPERVRAAVGRAADWGVGCVLVSTEIAPDAAIAAVKAAAEQGVPCVVNPAPVLDELVGVISVPDILTPNASELRDLYVRTSVVADHDRMTETEMAVALAKHFEVTVIVTLGADGLLVVDRAGATAVPAGRVETVVDTTGAGDTFNGVLAASLAAGDDLVTAARRGAAAASLSVVHVGARTGMPTAPAIQRAVSGT</sequence>
<dbReference type="InterPro" id="IPR011877">
    <property type="entry name" value="Ribokinase"/>
</dbReference>
<evidence type="ECO:0000256" key="4">
    <source>
        <dbReference type="ARBA" id="ARBA00022777"/>
    </source>
</evidence>
<evidence type="ECO:0000256" key="5">
    <source>
        <dbReference type="ARBA" id="ARBA00022840"/>
    </source>
</evidence>
<dbReference type="InterPro" id="IPR029056">
    <property type="entry name" value="Ribokinase-like"/>
</dbReference>
<dbReference type="Proteomes" id="UP001185922">
    <property type="component" value="Unassembled WGS sequence"/>
</dbReference>
<feature type="binding site" evidence="9">
    <location>
        <position position="258"/>
    </location>
    <ligand>
        <name>K(+)</name>
        <dbReference type="ChEBI" id="CHEBI:29103"/>
    </ligand>
</feature>
<comment type="subunit">
    <text evidence="9">Homodimer.</text>
</comment>
<dbReference type="GO" id="GO:0019303">
    <property type="term" value="P:D-ribose catabolic process"/>
    <property type="evidence" value="ECO:0007669"/>
    <property type="project" value="UniProtKB-UniRule"/>
</dbReference>
<dbReference type="SUPFAM" id="SSF53613">
    <property type="entry name" value="Ribokinase-like"/>
    <property type="match status" value="1"/>
</dbReference>
<dbReference type="PANTHER" id="PTHR10584">
    <property type="entry name" value="SUGAR KINASE"/>
    <property type="match status" value="1"/>
</dbReference>
<comment type="caution">
    <text evidence="12">The sequence shown here is derived from an EMBL/GenBank/DDBJ whole genome shotgun (WGS) entry which is preliminary data.</text>
</comment>
<evidence type="ECO:0000313" key="12">
    <source>
        <dbReference type="EMBL" id="MDV6311407.1"/>
    </source>
</evidence>
<dbReference type="RefSeq" id="WP_024499648.1">
    <property type="nucleotide sequence ID" value="NZ_CP091855.1"/>
</dbReference>